<dbReference type="PANTHER" id="PTHR19375">
    <property type="entry name" value="HEAT SHOCK PROTEIN 70KDA"/>
    <property type="match status" value="1"/>
</dbReference>
<dbReference type="Pfam" id="PF00012">
    <property type="entry name" value="HSP70"/>
    <property type="match status" value="1"/>
</dbReference>
<dbReference type="SUPFAM" id="SSF53067">
    <property type="entry name" value="Actin-like ATPase domain"/>
    <property type="match status" value="1"/>
</dbReference>
<gene>
    <name evidence="4" type="ORF">EGR_06337</name>
</gene>
<name>W6UBL4_ECHGR</name>
<dbReference type="OrthoDB" id="6259187at2759"/>
<sequence>MSTGTAIGIDLGTSFSCVGVFKHDRVEIVANDQDHRTTPTCVAFTDKEPSDWAHFRRRGSAG</sequence>
<dbReference type="CTD" id="36342052"/>
<dbReference type="PROSITE" id="PS00297">
    <property type="entry name" value="HSP70_1"/>
    <property type="match status" value="1"/>
</dbReference>
<dbReference type="InterPro" id="IPR018181">
    <property type="entry name" value="Heat_shock_70_CS"/>
</dbReference>
<dbReference type="AlphaFoldDB" id="W6UBL4"/>
<accession>W6UBL4</accession>
<evidence type="ECO:0000313" key="5">
    <source>
        <dbReference type="Proteomes" id="UP000019149"/>
    </source>
</evidence>
<dbReference type="PRINTS" id="PR00301">
    <property type="entry name" value="HEATSHOCK70"/>
</dbReference>
<dbReference type="FunFam" id="3.30.420.40:FF:000028">
    <property type="entry name" value="heat shock 70 kDa protein-like"/>
    <property type="match status" value="1"/>
</dbReference>
<evidence type="ECO:0000256" key="1">
    <source>
        <dbReference type="ARBA" id="ARBA00007381"/>
    </source>
</evidence>
<dbReference type="InterPro" id="IPR043129">
    <property type="entry name" value="ATPase_NBD"/>
</dbReference>
<evidence type="ECO:0000256" key="3">
    <source>
        <dbReference type="ARBA" id="ARBA00022840"/>
    </source>
</evidence>
<dbReference type="Proteomes" id="UP000019149">
    <property type="component" value="Unassembled WGS sequence"/>
</dbReference>
<dbReference type="GO" id="GO:0005524">
    <property type="term" value="F:ATP binding"/>
    <property type="evidence" value="ECO:0007669"/>
    <property type="project" value="UniProtKB-KW"/>
</dbReference>
<comment type="caution">
    <text evidence="4">The sequence shown here is derived from an EMBL/GenBank/DDBJ whole genome shotgun (WGS) entry which is preliminary data.</text>
</comment>
<comment type="similarity">
    <text evidence="1">Belongs to the heat shock protein 70 family.</text>
</comment>
<proteinExistence type="inferred from homology"/>
<dbReference type="KEGG" id="egl:EGR_06337"/>
<reference evidence="4 5" key="1">
    <citation type="journal article" date="2013" name="Nat. Genet.">
        <title>The genome of the hydatid tapeworm Echinococcus granulosus.</title>
        <authorList>
            <person name="Zheng H."/>
            <person name="Zhang W."/>
            <person name="Zhang L."/>
            <person name="Zhang Z."/>
            <person name="Li J."/>
            <person name="Lu G."/>
            <person name="Zhu Y."/>
            <person name="Wang Y."/>
            <person name="Huang Y."/>
            <person name="Liu J."/>
            <person name="Kang H."/>
            <person name="Chen J."/>
            <person name="Wang L."/>
            <person name="Chen A."/>
            <person name="Yu S."/>
            <person name="Gao Z."/>
            <person name="Jin L."/>
            <person name="Gu W."/>
            <person name="Wang Z."/>
            <person name="Zhao L."/>
            <person name="Shi B."/>
            <person name="Wen H."/>
            <person name="Lin R."/>
            <person name="Jones M.K."/>
            <person name="Brejova B."/>
            <person name="Vinar T."/>
            <person name="Zhao G."/>
            <person name="McManus D.P."/>
            <person name="Chen Z."/>
            <person name="Zhou Y."/>
            <person name="Wang S."/>
        </authorList>
    </citation>
    <scope>NUCLEOTIDE SEQUENCE [LARGE SCALE GENOMIC DNA]</scope>
</reference>
<dbReference type="GO" id="GO:0140662">
    <property type="term" value="F:ATP-dependent protein folding chaperone"/>
    <property type="evidence" value="ECO:0007669"/>
    <property type="project" value="InterPro"/>
</dbReference>
<keyword evidence="4" id="KW-0346">Stress response</keyword>
<dbReference type="InterPro" id="IPR013126">
    <property type="entry name" value="Hsp_70_fam"/>
</dbReference>
<organism evidence="4 5">
    <name type="scientific">Echinococcus granulosus</name>
    <name type="common">Hydatid tapeworm</name>
    <dbReference type="NCBI Taxonomy" id="6210"/>
    <lineage>
        <taxon>Eukaryota</taxon>
        <taxon>Metazoa</taxon>
        <taxon>Spiralia</taxon>
        <taxon>Lophotrochozoa</taxon>
        <taxon>Platyhelminthes</taxon>
        <taxon>Cestoda</taxon>
        <taxon>Eucestoda</taxon>
        <taxon>Cyclophyllidea</taxon>
        <taxon>Taeniidae</taxon>
        <taxon>Echinococcus</taxon>
        <taxon>Echinococcus granulosus group</taxon>
    </lineage>
</organism>
<dbReference type="STRING" id="6210.W6UBL4"/>
<dbReference type="OMA" id="SDWAHFR"/>
<dbReference type="EMBL" id="APAU02000055">
    <property type="protein sequence ID" value="EUB58788.1"/>
    <property type="molecule type" value="Genomic_DNA"/>
</dbReference>
<dbReference type="GeneID" id="36342052"/>
<evidence type="ECO:0000313" key="4">
    <source>
        <dbReference type="EMBL" id="EUB58788.1"/>
    </source>
</evidence>
<dbReference type="RefSeq" id="XP_024349984.1">
    <property type="nucleotide sequence ID" value="XM_024495586.1"/>
</dbReference>
<keyword evidence="3" id="KW-0067">ATP-binding</keyword>
<protein>
    <submittedName>
        <fullName evidence="4">Heat shock cognate protein</fullName>
    </submittedName>
</protein>
<evidence type="ECO:0000256" key="2">
    <source>
        <dbReference type="ARBA" id="ARBA00022741"/>
    </source>
</evidence>
<dbReference type="Gene3D" id="3.30.420.40">
    <property type="match status" value="1"/>
</dbReference>
<keyword evidence="5" id="KW-1185">Reference proteome</keyword>
<keyword evidence="2" id="KW-0547">Nucleotide-binding</keyword>